<feature type="transmembrane region" description="Helical" evidence="5">
    <location>
        <begin position="175"/>
        <end position="193"/>
    </location>
</feature>
<organism evidence="7 8">
    <name type="scientific">Stappia albiluteola</name>
    <dbReference type="NCBI Taxonomy" id="2758565"/>
    <lineage>
        <taxon>Bacteria</taxon>
        <taxon>Pseudomonadati</taxon>
        <taxon>Pseudomonadota</taxon>
        <taxon>Alphaproteobacteria</taxon>
        <taxon>Hyphomicrobiales</taxon>
        <taxon>Stappiaceae</taxon>
        <taxon>Stappia</taxon>
    </lineage>
</organism>
<name>A0A839AHG9_9HYPH</name>
<dbReference type="SUPFAM" id="SSF161111">
    <property type="entry name" value="Cation efflux protein transmembrane domain-like"/>
    <property type="match status" value="1"/>
</dbReference>
<dbReference type="InterPro" id="IPR058533">
    <property type="entry name" value="Cation_efflux_TM"/>
</dbReference>
<evidence type="ECO:0000256" key="5">
    <source>
        <dbReference type="SAM" id="Phobius"/>
    </source>
</evidence>
<dbReference type="Proteomes" id="UP000541109">
    <property type="component" value="Unassembled WGS sequence"/>
</dbReference>
<dbReference type="GO" id="GO:0008324">
    <property type="term" value="F:monoatomic cation transmembrane transporter activity"/>
    <property type="evidence" value="ECO:0007669"/>
    <property type="project" value="InterPro"/>
</dbReference>
<comment type="subcellular location">
    <subcellularLocation>
        <location evidence="1">Membrane</location>
        <topology evidence="1">Multi-pass membrane protein</topology>
    </subcellularLocation>
</comment>
<keyword evidence="8" id="KW-1185">Reference proteome</keyword>
<evidence type="ECO:0000313" key="7">
    <source>
        <dbReference type="EMBL" id="MBA5778374.1"/>
    </source>
</evidence>
<feature type="transmembrane region" description="Helical" evidence="5">
    <location>
        <begin position="110"/>
        <end position="132"/>
    </location>
</feature>
<dbReference type="EMBL" id="JACFXV010000062">
    <property type="protein sequence ID" value="MBA5778374.1"/>
    <property type="molecule type" value="Genomic_DNA"/>
</dbReference>
<dbReference type="GO" id="GO:0016020">
    <property type="term" value="C:membrane"/>
    <property type="evidence" value="ECO:0007669"/>
    <property type="project" value="UniProtKB-SubCell"/>
</dbReference>
<dbReference type="AlphaFoldDB" id="A0A839AHG9"/>
<comment type="caution">
    <text evidence="7">The sequence shown here is derived from an EMBL/GenBank/DDBJ whole genome shotgun (WGS) entry which is preliminary data.</text>
</comment>
<evidence type="ECO:0000313" key="8">
    <source>
        <dbReference type="Proteomes" id="UP000541109"/>
    </source>
</evidence>
<evidence type="ECO:0000259" key="6">
    <source>
        <dbReference type="Pfam" id="PF01545"/>
    </source>
</evidence>
<reference evidence="7 8" key="1">
    <citation type="submission" date="2020-07" db="EMBL/GenBank/DDBJ databases">
        <title>Stappia sp., F7233, whole genome shotgun sequencing project.</title>
        <authorList>
            <person name="Jiang S."/>
            <person name="Liu Z.W."/>
            <person name="Du Z.J."/>
        </authorList>
    </citation>
    <scope>NUCLEOTIDE SEQUENCE [LARGE SCALE GENOMIC DNA]</scope>
    <source>
        <strain evidence="7 8">F7233</strain>
    </source>
</reference>
<dbReference type="Gene3D" id="1.20.1510.10">
    <property type="entry name" value="Cation efflux protein transmembrane domain"/>
    <property type="match status" value="1"/>
</dbReference>
<evidence type="ECO:0000256" key="1">
    <source>
        <dbReference type="ARBA" id="ARBA00004141"/>
    </source>
</evidence>
<dbReference type="InterPro" id="IPR027469">
    <property type="entry name" value="Cation_efflux_TMD_sf"/>
</dbReference>
<feature type="transmembrane region" description="Helical" evidence="5">
    <location>
        <begin position="85"/>
        <end position="104"/>
    </location>
</feature>
<protein>
    <submittedName>
        <fullName evidence="7">Cation transporter</fullName>
    </submittedName>
</protein>
<feature type="transmembrane region" description="Helical" evidence="5">
    <location>
        <begin position="55"/>
        <end position="73"/>
    </location>
</feature>
<dbReference type="Pfam" id="PF01545">
    <property type="entry name" value="Cation_efflux"/>
    <property type="match status" value="1"/>
</dbReference>
<accession>A0A839AHG9</accession>
<gene>
    <name evidence="7" type="ORF">H2509_14690</name>
</gene>
<keyword evidence="2 5" id="KW-0812">Transmembrane</keyword>
<evidence type="ECO:0000256" key="2">
    <source>
        <dbReference type="ARBA" id="ARBA00022692"/>
    </source>
</evidence>
<evidence type="ECO:0000256" key="4">
    <source>
        <dbReference type="ARBA" id="ARBA00023136"/>
    </source>
</evidence>
<feature type="domain" description="Cation efflux protein transmembrane" evidence="6">
    <location>
        <begin position="22"/>
        <end position="197"/>
    </location>
</feature>
<sequence>MAGCCSHEARFEGMSKAYKRSLVAVIVINAAMFLVELTGSAVAGSQALQADSLDFFADTMTYAISLAVIGRPLRIRSLAALAKGVSLCFMGFFVFGATIWRVFFLGVPDAPIMGGIGMLALAANLASVLILLRYRDGDANVRSVWLCSRNDAIGNLVVVAAAGGVFASGTGWPDVAVAGLMAGLFLWSSVSILRQAIGEWQHGLLHRLEHEDAKSHGSAAS</sequence>
<feature type="transmembrane region" description="Helical" evidence="5">
    <location>
        <begin position="21"/>
        <end position="43"/>
    </location>
</feature>
<evidence type="ECO:0000256" key="3">
    <source>
        <dbReference type="ARBA" id="ARBA00022989"/>
    </source>
</evidence>
<feature type="transmembrane region" description="Helical" evidence="5">
    <location>
        <begin position="152"/>
        <end position="169"/>
    </location>
</feature>
<dbReference type="RefSeq" id="WP_182166557.1">
    <property type="nucleotide sequence ID" value="NZ_JACFXV010000062.1"/>
</dbReference>
<keyword evidence="4 5" id="KW-0472">Membrane</keyword>
<proteinExistence type="predicted"/>
<keyword evidence="3 5" id="KW-1133">Transmembrane helix</keyword>